<comment type="similarity">
    <text evidence="2 6">Belongs to the plant self-incompatibility (S1) protein family.</text>
</comment>
<dbReference type="PANTHER" id="PTHR31232:SF43">
    <property type="entry name" value="S-PROTEIN HOMOLOG 29-RELATED"/>
    <property type="match status" value="1"/>
</dbReference>
<organism evidence="8 9">
    <name type="scientific">Stylosanthes scabra</name>
    <dbReference type="NCBI Taxonomy" id="79078"/>
    <lineage>
        <taxon>Eukaryota</taxon>
        <taxon>Viridiplantae</taxon>
        <taxon>Streptophyta</taxon>
        <taxon>Embryophyta</taxon>
        <taxon>Tracheophyta</taxon>
        <taxon>Spermatophyta</taxon>
        <taxon>Magnoliopsida</taxon>
        <taxon>eudicotyledons</taxon>
        <taxon>Gunneridae</taxon>
        <taxon>Pentapetalae</taxon>
        <taxon>rosids</taxon>
        <taxon>fabids</taxon>
        <taxon>Fabales</taxon>
        <taxon>Fabaceae</taxon>
        <taxon>Papilionoideae</taxon>
        <taxon>50 kb inversion clade</taxon>
        <taxon>dalbergioids sensu lato</taxon>
        <taxon>Dalbergieae</taxon>
        <taxon>Pterocarpus clade</taxon>
        <taxon>Stylosanthes</taxon>
    </lineage>
</organism>
<comment type="subcellular location">
    <subcellularLocation>
        <location evidence="1 6">Secreted</location>
    </subcellularLocation>
</comment>
<accession>A0ABU6WBX8</accession>
<sequence length="147" mass="16664">MTISSSSLSKSKVVFGISMIMAILVSFNLNVGMSDDSVIPRKISVTMNNKLNDMQLGIRCKEKHWDSGFKIVPVGLSWTFIFHPNPIIFRSLFYCSFTWSTGDLHYFDIYDAKRDVNVCTQCVWDISEKGPCRVSGFGAPMCFPWNN</sequence>
<keyword evidence="9" id="KW-1185">Reference proteome</keyword>
<evidence type="ECO:0000256" key="4">
    <source>
        <dbReference type="ARBA" id="ARBA00022525"/>
    </source>
</evidence>
<evidence type="ECO:0000313" key="9">
    <source>
        <dbReference type="Proteomes" id="UP001341840"/>
    </source>
</evidence>
<evidence type="ECO:0000256" key="6">
    <source>
        <dbReference type="RuleBase" id="RU367044"/>
    </source>
</evidence>
<keyword evidence="4 6" id="KW-0964">Secreted</keyword>
<dbReference type="PANTHER" id="PTHR31232">
    <property type="match status" value="1"/>
</dbReference>
<evidence type="ECO:0000256" key="2">
    <source>
        <dbReference type="ARBA" id="ARBA00005581"/>
    </source>
</evidence>
<proteinExistence type="inferred from homology"/>
<reference evidence="8 9" key="1">
    <citation type="journal article" date="2023" name="Plants (Basel)">
        <title>Bridging the Gap: Combining Genomics and Transcriptomics Approaches to Understand Stylosanthes scabra, an Orphan Legume from the Brazilian Caatinga.</title>
        <authorList>
            <person name="Ferreira-Neto J.R.C."/>
            <person name="da Silva M.D."/>
            <person name="Binneck E."/>
            <person name="de Melo N.F."/>
            <person name="da Silva R.H."/>
            <person name="de Melo A.L.T.M."/>
            <person name="Pandolfi V."/>
            <person name="Bustamante F.O."/>
            <person name="Brasileiro-Vidal A.C."/>
            <person name="Benko-Iseppon A.M."/>
        </authorList>
    </citation>
    <scope>NUCLEOTIDE SEQUENCE [LARGE SCALE GENOMIC DNA]</scope>
    <source>
        <tissue evidence="8">Leaves</tissue>
    </source>
</reference>
<feature type="transmembrane region" description="Helical" evidence="7">
    <location>
        <begin position="13"/>
        <end position="33"/>
    </location>
</feature>
<dbReference type="Proteomes" id="UP001341840">
    <property type="component" value="Unassembled WGS sequence"/>
</dbReference>
<evidence type="ECO:0000256" key="3">
    <source>
        <dbReference type="ARBA" id="ARBA00022471"/>
    </source>
</evidence>
<evidence type="ECO:0000313" key="8">
    <source>
        <dbReference type="EMBL" id="MED6182680.1"/>
    </source>
</evidence>
<evidence type="ECO:0000256" key="7">
    <source>
        <dbReference type="SAM" id="Phobius"/>
    </source>
</evidence>
<evidence type="ECO:0000256" key="1">
    <source>
        <dbReference type="ARBA" id="ARBA00004613"/>
    </source>
</evidence>
<keyword evidence="7" id="KW-0472">Membrane</keyword>
<dbReference type="InterPro" id="IPR010264">
    <property type="entry name" value="Self-incomp_S1"/>
</dbReference>
<dbReference type="EMBL" id="JASCZI010181373">
    <property type="protein sequence ID" value="MED6182680.1"/>
    <property type="molecule type" value="Genomic_DNA"/>
</dbReference>
<comment type="caution">
    <text evidence="8">The sequence shown here is derived from an EMBL/GenBank/DDBJ whole genome shotgun (WGS) entry which is preliminary data.</text>
</comment>
<protein>
    <recommendedName>
        <fullName evidence="6">S-protein homolog</fullName>
    </recommendedName>
</protein>
<keyword evidence="3 6" id="KW-0713">Self-incompatibility</keyword>
<keyword evidence="7" id="KW-1133">Transmembrane helix</keyword>
<evidence type="ECO:0000256" key="5">
    <source>
        <dbReference type="ARBA" id="ARBA00022729"/>
    </source>
</evidence>
<dbReference type="Pfam" id="PF05938">
    <property type="entry name" value="Self-incomp_S1"/>
    <property type="match status" value="1"/>
</dbReference>
<keyword evidence="7" id="KW-0812">Transmembrane</keyword>
<gene>
    <name evidence="8" type="ORF">PIB30_030880</name>
</gene>
<name>A0ABU6WBX8_9FABA</name>
<keyword evidence="5" id="KW-0732">Signal</keyword>